<sequence length="84" mass="9779">MDKDDYVFVIDVFYALDQLMKSALFTKALEEEIGNSPTTFRFPELTYTKLYASESKDIFGKIKDEWKSSRKSMSSEAKPRTHEP</sequence>
<evidence type="ECO:0000313" key="2">
    <source>
        <dbReference type="EMBL" id="VFK31238.1"/>
    </source>
</evidence>
<dbReference type="AlphaFoldDB" id="A0A450WFP4"/>
<reference evidence="1" key="1">
    <citation type="submission" date="2019-02" db="EMBL/GenBank/DDBJ databases">
        <authorList>
            <person name="Gruber-Vodicka R. H."/>
            <person name="Seah K. B. B."/>
        </authorList>
    </citation>
    <scope>NUCLEOTIDE SEQUENCE</scope>
    <source>
        <strain evidence="1">BECK_S312</strain>
        <strain evidence="2">BECK_S426</strain>
    </source>
</reference>
<proteinExistence type="predicted"/>
<accession>A0A450WFP4</accession>
<evidence type="ECO:0000313" key="1">
    <source>
        <dbReference type="EMBL" id="VFK15896.1"/>
    </source>
</evidence>
<name>A0A450WFP4_9GAMM</name>
<protein>
    <submittedName>
        <fullName evidence="1">Uncharacterized protein</fullName>
    </submittedName>
</protein>
<gene>
    <name evidence="1" type="ORF">BECKLPF1236A_GA0070988_101351</name>
    <name evidence="2" type="ORF">BECKLPF1236C_GA0070990_101321</name>
</gene>
<dbReference type="EMBL" id="CAADFP010000132">
    <property type="protein sequence ID" value="VFK31238.1"/>
    <property type="molecule type" value="Genomic_DNA"/>
</dbReference>
<dbReference type="EMBL" id="CAADFM010000135">
    <property type="protein sequence ID" value="VFK15896.1"/>
    <property type="molecule type" value="Genomic_DNA"/>
</dbReference>
<organism evidence="1">
    <name type="scientific">Candidatus Kentrum sp. LPFa</name>
    <dbReference type="NCBI Taxonomy" id="2126335"/>
    <lineage>
        <taxon>Bacteria</taxon>
        <taxon>Pseudomonadati</taxon>
        <taxon>Pseudomonadota</taxon>
        <taxon>Gammaproteobacteria</taxon>
        <taxon>Candidatus Kentrum</taxon>
    </lineage>
</organism>